<dbReference type="InterPro" id="IPR014284">
    <property type="entry name" value="RNA_pol_sigma-70_dom"/>
</dbReference>
<sequence length="158" mass="18286">MIETINKLVRTSRQFLHEQGREPTPEEMAERLSMPLEKVRKVMKIAKEPISLETPIGDEEDSHLGDFIEDKNAIIPVDAAIQANLKETVTRVLASLTPREERVLRMRFGIGMNTDHTLEEVGQQFSVTRERIRQIEAKALRKLKHPSRSRKMRSFLDQ</sequence>
<comment type="caution">
    <text evidence="6">The sequence shown here is derived from an EMBL/GenBank/DDBJ whole genome shotgun (WGS) entry which is preliminary data.</text>
</comment>
<keyword evidence="3" id="KW-0238">DNA-binding</keyword>
<protein>
    <submittedName>
        <fullName evidence="6">RNA polymerase sigma factor RpoD</fullName>
    </submittedName>
</protein>
<evidence type="ECO:0000259" key="5">
    <source>
        <dbReference type="PROSITE" id="PS00716"/>
    </source>
</evidence>
<accession>A0A3D0WC95</accession>
<dbReference type="PANTHER" id="PTHR30603:SF60">
    <property type="entry name" value="RNA POLYMERASE SIGMA FACTOR RPOD"/>
    <property type="match status" value="1"/>
</dbReference>
<dbReference type="EMBL" id="DOYJ01000152">
    <property type="protein sequence ID" value="HCB75594.1"/>
    <property type="molecule type" value="Genomic_DNA"/>
</dbReference>
<feature type="non-terminal residue" evidence="6">
    <location>
        <position position="1"/>
    </location>
</feature>
<dbReference type="Proteomes" id="UP000262699">
    <property type="component" value="Unassembled WGS sequence"/>
</dbReference>
<evidence type="ECO:0000256" key="3">
    <source>
        <dbReference type="ARBA" id="ARBA00023125"/>
    </source>
</evidence>
<dbReference type="GO" id="GO:0003677">
    <property type="term" value="F:DNA binding"/>
    <property type="evidence" value="ECO:0007669"/>
    <property type="project" value="UniProtKB-KW"/>
</dbReference>
<evidence type="ECO:0000256" key="2">
    <source>
        <dbReference type="ARBA" id="ARBA00023082"/>
    </source>
</evidence>
<keyword evidence="4" id="KW-0804">Transcription</keyword>
<dbReference type="GO" id="GO:0006352">
    <property type="term" value="P:DNA-templated transcription initiation"/>
    <property type="evidence" value="ECO:0007669"/>
    <property type="project" value="InterPro"/>
</dbReference>
<dbReference type="InterPro" id="IPR007630">
    <property type="entry name" value="RNA_pol_sigma70_r4"/>
</dbReference>
<organism evidence="6 7">
    <name type="scientific">Sphingomonas bacterium</name>
    <dbReference type="NCBI Taxonomy" id="1895847"/>
    <lineage>
        <taxon>Bacteria</taxon>
        <taxon>Pseudomonadati</taxon>
        <taxon>Pseudomonadota</taxon>
        <taxon>Alphaproteobacteria</taxon>
        <taxon>Sphingomonadales</taxon>
        <taxon>Sphingomonadaceae</taxon>
        <taxon>Sphingomonas</taxon>
    </lineage>
</organism>
<dbReference type="SUPFAM" id="SSF88659">
    <property type="entry name" value="Sigma3 and sigma4 domains of RNA polymerase sigma factors"/>
    <property type="match status" value="2"/>
</dbReference>
<dbReference type="AlphaFoldDB" id="A0A3D0WC95"/>
<dbReference type="PROSITE" id="PS00716">
    <property type="entry name" value="SIGMA70_2"/>
    <property type="match status" value="1"/>
</dbReference>
<name>A0A3D0WC95_9SPHN</name>
<dbReference type="Pfam" id="PF04539">
    <property type="entry name" value="Sigma70_r3"/>
    <property type="match status" value="1"/>
</dbReference>
<keyword evidence="2" id="KW-0731">Sigma factor</keyword>
<evidence type="ECO:0000313" key="6">
    <source>
        <dbReference type="EMBL" id="HCB75594.1"/>
    </source>
</evidence>
<dbReference type="PANTHER" id="PTHR30603">
    <property type="entry name" value="RNA POLYMERASE SIGMA FACTOR RPO"/>
    <property type="match status" value="1"/>
</dbReference>
<proteinExistence type="predicted"/>
<dbReference type="InterPro" id="IPR036388">
    <property type="entry name" value="WH-like_DNA-bd_sf"/>
</dbReference>
<dbReference type="InterPro" id="IPR007624">
    <property type="entry name" value="RNA_pol_sigma70_r3"/>
</dbReference>
<dbReference type="GO" id="GO:0016987">
    <property type="term" value="F:sigma factor activity"/>
    <property type="evidence" value="ECO:0007669"/>
    <property type="project" value="UniProtKB-KW"/>
</dbReference>
<keyword evidence="1" id="KW-0805">Transcription regulation</keyword>
<evidence type="ECO:0000256" key="1">
    <source>
        <dbReference type="ARBA" id="ARBA00023015"/>
    </source>
</evidence>
<evidence type="ECO:0000313" key="7">
    <source>
        <dbReference type="Proteomes" id="UP000262699"/>
    </source>
</evidence>
<gene>
    <name evidence="6" type="ORF">DEP91_05390</name>
</gene>
<dbReference type="Pfam" id="PF04545">
    <property type="entry name" value="Sigma70_r4"/>
    <property type="match status" value="1"/>
</dbReference>
<dbReference type="InterPro" id="IPR013324">
    <property type="entry name" value="RNA_pol_sigma_r3/r4-like"/>
</dbReference>
<dbReference type="InterPro" id="IPR000943">
    <property type="entry name" value="RNA_pol_sigma70"/>
</dbReference>
<dbReference type="Gene3D" id="1.10.10.10">
    <property type="entry name" value="Winged helix-like DNA-binding domain superfamily/Winged helix DNA-binding domain"/>
    <property type="match status" value="2"/>
</dbReference>
<dbReference type="InterPro" id="IPR050239">
    <property type="entry name" value="Sigma-70_RNA_pol_init_factors"/>
</dbReference>
<dbReference type="PRINTS" id="PR00046">
    <property type="entry name" value="SIGMA70FCT"/>
</dbReference>
<evidence type="ECO:0000256" key="4">
    <source>
        <dbReference type="ARBA" id="ARBA00023163"/>
    </source>
</evidence>
<reference evidence="6 7" key="1">
    <citation type="journal article" date="2018" name="Nat. Biotechnol.">
        <title>A standardized bacterial taxonomy based on genome phylogeny substantially revises the tree of life.</title>
        <authorList>
            <person name="Parks D.H."/>
            <person name="Chuvochina M."/>
            <person name="Waite D.W."/>
            <person name="Rinke C."/>
            <person name="Skarshewski A."/>
            <person name="Chaumeil P.A."/>
            <person name="Hugenholtz P."/>
        </authorList>
    </citation>
    <scope>NUCLEOTIDE SEQUENCE [LARGE SCALE GENOMIC DNA]</scope>
    <source>
        <strain evidence="6">UBA9015</strain>
    </source>
</reference>
<dbReference type="FunFam" id="1.10.10.10:FF:000002">
    <property type="entry name" value="RNA polymerase sigma factor SigA"/>
    <property type="match status" value="1"/>
</dbReference>
<dbReference type="CDD" id="cd06171">
    <property type="entry name" value="Sigma70_r4"/>
    <property type="match status" value="1"/>
</dbReference>
<dbReference type="FunFam" id="1.10.10.10:FF:000004">
    <property type="entry name" value="RNA polymerase sigma factor SigA"/>
    <property type="match status" value="1"/>
</dbReference>
<feature type="domain" description="RNA polymerase sigma-70" evidence="5">
    <location>
        <begin position="117"/>
        <end position="143"/>
    </location>
</feature>
<dbReference type="NCBIfam" id="TIGR02937">
    <property type="entry name" value="sigma70-ECF"/>
    <property type="match status" value="1"/>
</dbReference>